<protein>
    <submittedName>
        <fullName evidence="1">Uncharacterized protein</fullName>
    </submittedName>
</protein>
<evidence type="ECO:0000313" key="2">
    <source>
        <dbReference type="Proteomes" id="UP001060085"/>
    </source>
</evidence>
<reference evidence="2" key="1">
    <citation type="journal article" date="2023" name="Nat. Plants">
        <title>Single-cell RNA sequencing provides a high-resolution roadmap for understanding the multicellular compartmentation of specialized metabolism.</title>
        <authorList>
            <person name="Sun S."/>
            <person name="Shen X."/>
            <person name="Li Y."/>
            <person name="Li Y."/>
            <person name="Wang S."/>
            <person name="Li R."/>
            <person name="Zhang H."/>
            <person name="Shen G."/>
            <person name="Guo B."/>
            <person name="Wei J."/>
            <person name="Xu J."/>
            <person name="St-Pierre B."/>
            <person name="Chen S."/>
            <person name="Sun C."/>
        </authorList>
    </citation>
    <scope>NUCLEOTIDE SEQUENCE [LARGE SCALE GENOMIC DNA]</scope>
</reference>
<comment type="caution">
    <text evidence="1">The sequence shown here is derived from an EMBL/GenBank/DDBJ whole genome shotgun (WGS) entry which is preliminary data.</text>
</comment>
<accession>A0ACB9ZV24</accession>
<sequence>MESSKVEFPTFKVLIFPWLAHGHIFPYFELAKKLAKKNFHIFFCSTAINLASIKKTFNQSETISSMEFIELHLPDLPELSSHYHTTKGLPPNLRSTLLLAFEDSQTSFSEIIANLKPDLLIYDAFQSWAVEIASAHKIPSVHLYTSGAASLSYFRHVHKYGLSQADHKYPFPEIYFRQFEFKRLVAMAKSNPQLEKTSTSPIVSTLELSHEIVLIKSSREIEQKYLDYVSTLCGKKMVPLGPFVHETPEIEENQDLHIFNWLYAKNPNSVVYVSFGSECYPSKEEMEEIAHGLEQSKANFIWVIRFPAGTVGEEVPEGFLERIKDRGIIVEGWAPQAKILKHPSIGGFMSHCGWGSITESLYYGVPLITMGMQYDQHTNGRFAVGIGIGIEVLRGENGELRREEITKVIQEIVEKESGKLLKKKARELSEKLRMEEDQLINEAIEELRKIFLIFPWLAHGHHTTKGLPPNLHSTLRLAFEDSQTSFSEIIANLKPDLLIYDGFQPWAVEIASAHKIPSVHFYTSGAGSMSYFQHIYKYGLSQPDHKYPFPEIYFRQFEFKSLVAMAKSNPQLAKSSTSPLVSTRGLSHEIVLIKSSKELEGKYLDYLSTLCGKKMVPLGPFVHEHPEIEENQDLRIFNWLNSKNPNSVVYVSFGSECYPSEEEMDEIAYGLEHSRANFIWIIRFPAGSTGRVAETIPEGFLERIKDRGLIVEAWAPQAKILGHPSIGGFMSHCGWNSPTNGRLVVGIGVGMEVMRAENGELKREEIAKVIDEIVVKKSGENLKRKARELSKKLRTEEEELIDEAIEELSKICSKKIQQQSAP</sequence>
<dbReference type="EMBL" id="CM044708">
    <property type="protein sequence ID" value="KAI5650802.1"/>
    <property type="molecule type" value="Genomic_DNA"/>
</dbReference>
<proteinExistence type="predicted"/>
<organism evidence="1 2">
    <name type="scientific">Catharanthus roseus</name>
    <name type="common">Madagascar periwinkle</name>
    <name type="synonym">Vinca rosea</name>
    <dbReference type="NCBI Taxonomy" id="4058"/>
    <lineage>
        <taxon>Eukaryota</taxon>
        <taxon>Viridiplantae</taxon>
        <taxon>Streptophyta</taxon>
        <taxon>Embryophyta</taxon>
        <taxon>Tracheophyta</taxon>
        <taxon>Spermatophyta</taxon>
        <taxon>Magnoliopsida</taxon>
        <taxon>eudicotyledons</taxon>
        <taxon>Gunneridae</taxon>
        <taxon>Pentapetalae</taxon>
        <taxon>asterids</taxon>
        <taxon>lamiids</taxon>
        <taxon>Gentianales</taxon>
        <taxon>Apocynaceae</taxon>
        <taxon>Rauvolfioideae</taxon>
        <taxon>Vinceae</taxon>
        <taxon>Catharanthinae</taxon>
        <taxon>Catharanthus</taxon>
    </lineage>
</organism>
<gene>
    <name evidence="1" type="ORF">M9H77_36807</name>
</gene>
<keyword evidence="2" id="KW-1185">Reference proteome</keyword>
<evidence type="ECO:0000313" key="1">
    <source>
        <dbReference type="EMBL" id="KAI5650802.1"/>
    </source>
</evidence>
<name>A0ACB9ZV24_CATRO</name>
<dbReference type="Proteomes" id="UP001060085">
    <property type="component" value="Linkage Group LG08"/>
</dbReference>